<accession>A0A7S4G2J1</accession>
<dbReference type="AlphaFoldDB" id="A0A7S4G2J1"/>
<dbReference type="EMBL" id="HBJA01099809">
    <property type="protein sequence ID" value="CAE0823219.1"/>
    <property type="molecule type" value="Transcribed_RNA"/>
</dbReference>
<protein>
    <submittedName>
        <fullName evidence="1">Uncharacterized protein</fullName>
    </submittedName>
</protein>
<organism evidence="1">
    <name type="scientific">Eutreptiella gymnastica</name>
    <dbReference type="NCBI Taxonomy" id="73025"/>
    <lineage>
        <taxon>Eukaryota</taxon>
        <taxon>Discoba</taxon>
        <taxon>Euglenozoa</taxon>
        <taxon>Euglenida</taxon>
        <taxon>Spirocuta</taxon>
        <taxon>Euglenophyceae</taxon>
        <taxon>Eutreptiales</taxon>
        <taxon>Eutreptiaceae</taxon>
        <taxon>Eutreptiella</taxon>
    </lineage>
</organism>
<evidence type="ECO:0000313" key="1">
    <source>
        <dbReference type="EMBL" id="CAE0823219.1"/>
    </source>
</evidence>
<proteinExistence type="predicted"/>
<name>A0A7S4G2J1_9EUGL</name>
<gene>
    <name evidence="1" type="ORF">EGYM00163_LOCUS34420</name>
</gene>
<reference evidence="1" key="1">
    <citation type="submission" date="2021-01" db="EMBL/GenBank/DDBJ databases">
        <authorList>
            <person name="Corre E."/>
            <person name="Pelletier E."/>
            <person name="Niang G."/>
            <person name="Scheremetjew M."/>
            <person name="Finn R."/>
            <person name="Kale V."/>
            <person name="Holt S."/>
            <person name="Cochrane G."/>
            <person name="Meng A."/>
            <person name="Brown T."/>
            <person name="Cohen L."/>
        </authorList>
    </citation>
    <scope>NUCLEOTIDE SEQUENCE</scope>
    <source>
        <strain evidence="1">CCMP1594</strain>
    </source>
</reference>
<sequence length="102" mass="12140">MGLHANEPQWCTCSWQLAECTFRCAVEPEDWHNARAVEHVHLRTYEYNHNAANLWIARIEVCRCLKTNRVHPWWCICVCGQARLCDVPTWKHPNVYKYATER</sequence>